<dbReference type="EMBL" id="AEXZ01000011">
    <property type="protein sequence ID" value="EGD38109.1"/>
    <property type="molecule type" value="Genomic_DNA"/>
</dbReference>
<proteinExistence type="predicted"/>
<dbReference type="Proteomes" id="UP000004562">
    <property type="component" value="Unassembled WGS sequence"/>
</dbReference>
<dbReference type="RefSeq" id="WP_002913022.1">
    <property type="nucleotide sequence ID" value="NZ_GL872447.1"/>
</dbReference>
<keyword evidence="1" id="KW-0472">Membrane</keyword>
<gene>
    <name evidence="2" type="ORF">HMPREF9384_2106</name>
</gene>
<name>F0IW94_STRSA</name>
<dbReference type="HOGENOM" id="CLU_204020_0_0_9"/>
<dbReference type="AlphaFoldDB" id="F0IW94"/>
<reference evidence="2 3" key="1">
    <citation type="submission" date="2011-02" db="EMBL/GenBank/DDBJ databases">
        <authorList>
            <person name="Muzny D."/>
            <person name="Qin X."/>
            <person name="Deng J."/>
            <person name="Jiang H."/>
            <person name="Liu Y."/>
            <person name="Qu J."/>
            <person name="Song X.-Z."/>
            <person name="Zhang L."/>
            <person name="Thornton R."/>
            <person name="Coyle M."/>
            <person name="Francisco L."/>
            <person name="Jackson L."/>
            <person name="Javaid M."/>
            <person name="Korchina V."/>
            <person name="Kovar C."/>
            <person name="Mata R."/>
            <person name="Mathew T."/>
            <person name="Ngo R."/>
            <person name="Nguyen L."/>
            <person name="Nguyen N."/>
            <person name="Okwuonu G."/>
            <person name="Ongeri F."/>
            <person name="Pham C."/>
            <person name="Simmons D."/>
            <person name="Wilczek-Boney K."/>
            <person name="Hale W."/>
            <person name="Jakkamsetti A."/>
            <person name="Pham P."/>
            <person name="Ruth R."/>
            <person name="San Lucas F."/>
            <person name="Warren J."/>
            <person name="Zhang J."/>
            <person name="Zhao Z."/>
            <person name="Zhou C."/>
            <person name="Zhu D."/>
            <person name="Lee S."/>
            <person name="Bess C."/>
            <person name="Blankenburg K."/>
            <person name="Forbes L."/>
            <person name="Fu Q."/>
            <person name="Gubbala S."/>
            <person name="Hirani K."/>
            <person name="Jayaseelan J.C."/>
            <person name="Lara F."/>
            <person name="Munidasa M."/>
            <person name="Palculict T."/>
            <person name="Patil S."/>
            <person name="Pu L.-L."/>
            <person name="Saada N."/>
            <person name="Tang L."/>
            <person name="Weissenberger G."/>
            <person name="Zhu Y."/>
            <person name="Hemphill L."/>
            <person name="Shang Y."/>
            <person name="Youmans B."/>
            <person name="Ayvaz T."/>
            <person name="Ross M."/>
            <person name="Santibanez J."/>
            <person name="Aqrawi P."/>
            <person name="Gross S."/>
            <person name="Joshi V."/>
            <person name="Fowler G."/>
            <person name="Nazareth L."/>
            <person name="Reid J."/>
            <person name="Worley K."/>
            <person name="Petrosino J."/>
            <person name="Highlander S."/>
            <person name="Gibbs R."/>
        </authorList>
    </citation>
    <scope>NUCLEOTIDE SEQUENCE [LARGE SCALE GENOMIC DNA]</scope>
    <source>
        <strain evidence="2 3">SK160</strain>
    </source>
</reference>
<comment type="caution">
    <text evidence="2">The sequence shown here is derived from an EMBL/GenBank/DDBJ whole genome shotgun (WGS) entry which is preliminary data.</text>
</comment>
<organism evidence="2 3">
    <name type="scientific">Streptococcus sanguinis SK160</name>
    <dbReference type="NCBI Taxonomy" id="888812"/>
    <lineage>
        <taxon>Bacteria</taxon>
        <taxon>Bacillati</taxon>
        <taxon>Bacillota</taxon>
        <taxon>Bacilli</taxon>
        <taxon>Lactobacillales</taxon>
        <taxon>Streptococcaceae</taxon>
        <taxon>Streptococcus</taxon>
    </lineage>
</organism>
<accession>F0IW94</accession>
<sequence>MIQEIDMTPGQAIVFVLLLLFLIWKLWHLKGSQSSPEPLRATKNTQTVEYTTEELNPEYGAYIQLAGRKYN</sequence>
<protein>
    <submittedName>
        <fullName evidence="2">Uncharacterized protein</fullName>
    </submittedName>
</protein>
<evidence type="ECO:0000256" key="1">
    <source>
        <dbReference type="SAM" id="Phobius"/>
    </source>
</evidence>
<evidence type="ECO:0000313" key="3">
    <source>
        <dbReference type="Proteomes" id="UP000004562"/>
    </source>
</evidence>
<keyword evidence="1" id="KW-0812">Transmembrane</keyword>
<keyword evidence="1" id="KW-1133">Transmembrane helix</keyword>
<evidence type="ECO:0000313" key="2">
    <source>
        <dbReference type="EMBL" id="EGD38109.1"/>
    </source>
</evidence>
<feature type="transmembrane region" description="Helical" evidence="1">
    <location>
        <begin position="12"/>
        <end position="29"/>
    </location>
</feature>